<organism evidence="1 2">
    <name type="scientific">Corynebacterium pseudotuberculosis (strain C231)</name>
    <dbReference type="NCBI Taxonomy" id="681645"/>
    <lineage>
        <taxon>Bacteria</taxon>
        <taxon>Bacillati</taxon>
        <taxon>Actinomycetota</taxon>
        <taxon>Actinomycetes</taxon>
        <taxon>Mycobacteriales</taxon>
        <taxon>Corynebacteriaceae</taxon>
        <taxon>Corynebacterium</taxon>
    </lineage>
</organism>
<accession>D9QC70</accession>
<evidence type="ECO:0000313" key="2">
    <source>
        <dbReference type="Proteomes" id="UP000000276"/>
    </source>
</evidence>
<dbReference type="AlphaFoldDB" id="D9QC70"/>
<sequence length="72" mass="8190">MKLQKLLHFVASRYQKIAKQPLLGKVTSTWDYGEVVYSAWGEFCSFSKGNIKRYARDDARGGVFVIGEHSGY</sequence>
<reference evidence="1 2" key="2">
    <citation type="journal article" date="2011" name="PLoS ONE">
        <title>Evidence for reductive genome evolution and lateral acquisition of virulence functions in two Corynebacterium pseudotuberculosis strains.</title>
        <authorList>
            <person name="Ruiz J.C."/>
            <person name="D'Afonseca V."/>
            <person name="Silva A."/>
            <person name="Ali A."/>
            <person name="Pinto A.C."/>
            <person name="Santos A.R."/>
            <person name="Rocha A.A."/>
            <person name="Lopes D.O."/>
            <person name="Dorella F.A."/>
            <person name="Pacheco L.G."/>
            <person name="Costa M.P."/>
            <person name="Turk M.Z."/>
            <person name="Seyffert N."/>
            <person name="Moraes P.M."/>
            <person name="Soares S.C."/>
            <person name="Almeida S.S."/>
            <person name="Castro T.L."/>
            <person name="Abreu V.A."/>
            <person name="Trost E."/>
            <person name="Baumbach J."/>
            <person name="Tauch A."/>
            <person name="Schneider M.P."/>
            <person name="McCulloch J."/>
            <person name="Cerdeira L.T."/>
            <person name="Ramos R.T."/>
            <person name="Zerlotini A."/>
            <person name="Dominitini A."/>
            <person name="Resende D.M."/>
            <person name="Coser E.M."/>
            <person name="Oliveira L.M."/>
            <person name="Pedrosa A.L."/>
            <person name="Vieira C.U."/>
            <person name="Guimaraes C.T."/>
            <person name="Bartholomeu D.C."/>
            <person name="Oliveira D.M."/>
            <person name="Santos F.R."/>
            <person name="Rabelo E.M."/>
            <person name="Lobo F.P."/>
            <person name="Franco G.R."/>
            <person name="Costa A.F."/>
            <person name="Castro I.M."/>
            <person name="Dias S.R."/>
            <person name="Ferro J.A."/>
            <person name="Ortega J.M."/>
            <person name="Paiva L.V."/>
            <person name="Goulart L.R."/>
            <person name="Almeida J.F."/>
            <person name="Ferro M.I."/>
            <person name="Carneiro N.P."/>
            <person name="Falcao P.R."/>
            <person name="Grynberg P."/>
            <person name="Teixeira S.M."/>
            <person name="Brommonschenkel S."/>
            <person name="Oliveira S.C."/>
            <person name="Meyer R."/>
            <person name="Moore R.J."/>
            <person name="Miyoshi A."/>
            <person name="Oliveira G.C."/>
            <person name="Azevedo V."/>
        </authorList>
    </citation>
    <scope>NUCLEOTIDE SEQUENCE [LARGE SCALE GENOMIC DNA]</scope>
    <source>
        <strain evidence="1 2">C231</strain>
    </source>
</reference>
<reference evidence="1 2" key="1">
    <citation type="journal article" date="2011" name="J. Bacteriol.">
        <title>Complete genome sequence of Corynebacterium pseudotuberculosis I19, a strain isolated from a cow in Israel with bovine mastitis.</title>
        <authorList>
            <consortium name="Consortium: Rede Paraense de Genomica e Proteomica (RPGP)"/>
            <person name="Silva A."/>
            <person name="Schneider M.P."/>
            <person name="Cerdeira L."/>
            <person name="Barbosa M.S."/>
            <person name="Ramos R.T."/>
            <person name="Carneiro A.R."/>
            <person name="Santos R."/>
            <person name="Lima M."/>
            <person name="D'Afonseca V."/>
            <person name="Almeida S.S."/>
            <person name="Santos A.R."/>
            <person name="Soares S.C."/>
            <person name="Pinto A.C."/>
            <person name="Ali A."/>
            <person name="Dorella F.A."/>
            <person name="Rocha F."/>
            <person name="de Abreu V.A."/>
            <person name="Trost E."/>
            <person name="Tauch A."/>
            <person name="Shpigel N."/>
            <person name="Miyoshi A."/>
            <person name="Azevedo V."/>
        </authorList>
    </citation>
    <scope>NUCLEOTIDE SEQUENCE [LARGE SCALE GENOMIC DNA]</scope>
    <source>
        <strain evidence="1 2">C231</strain>
    </source>
</reference>
<dbReference type="HOGENOM" id="CLU_2552515_0_0_11"/>
<dbReference type="KEGG" id="cpq:CPC231_08485"/>
<keyword evidence="2" id="KW-1185">Reference proteome</keyword>
<evidence type="ECO:0000313" key="1">
    <source>
        <dbReference type="EMBL" id="ADL11146.2"/>
    </source>
</evidence>
<proteinExistence type="predicted"/>
<dbReference type="PATRIC" id="fig|681645.3.peg.1765"/>
<dbReference type="eggNOG" id="COG3600">
    <property type="taxonomic scope" value="Bacteria"/>
</dbReference>
<gene>
    <name evidence="1" type="ORF">CPC231_08485</name>
</gene>
<dbReference type="Proteomes" id="UP000000276">
    <property type="component" value="Chromosome"/>
</dbReference>
<name>D9QC70_CORP2</name>
<protein>
    <submittedName>
        <fullName evidence="1">Uncharacterized protein</fullName>
    </submittedName>
</protein>
<dbReference type="RefSeq" id="WP_014300914.1">
    <property type="nucleotide sequence ID" value="NC_017301.2"/>
</dbReference>
<dbReference type="OrthoDB" id="9799173at2"/>
<dbReference type="GeneID" id="93973982"/>
<dbReference type="EMBL" id="CP001829">
    <property type="protein sequence ID" value="ADL11146.2"/>
    <property type="molecule type" value="Genomic_DNA"/>
</dbReference>